<proteinExistence type="predicted"/>
<evidence type="ECO:0000256" key="1">
    <source>
        <dbReference type="SAM" id="MobiDB-lite"/>
    </source>
</evidence>
<sequence length="86" mass="10104">MWLPQRERTSNTRYGAAVKRLSSSSLETSQLEHRMPTTNRHAYTHTHTQTHKQRNSRPPIWLIDAAGLRASWTVPHILPYYLHVFL</sequence>
<feature type="compositionally biased region" description="Basic and acidic residues" evidence="1">
    <location>
        <begin position="1"/>
        <end position="10"/>
    </location>
</feature>
<name>A0A9J2Q8C4_ASCLU</name>
<feature type="compositionally biased region" description="Basic residues" evidence="1">
    <location>
        <begin position="42"/>
        <end position="55"/>
    </location>
</feature>
<keyword evidence="2" id="KW-1185">Reference proteome</keyword>
<accession>A0A9J2Q8C4</accession>
<dbReference type="AlphaFoldDB" id="A0A9J2Q8C4"/>
<organism evidence="2 3">
    <name type="scientific">Ascaris lumbricoides</name>
    <name type="common">Giant roundworm</name>
    <dbReference type="NCBI Taxonomy" id="6252"/>
    <lineage>
        <taxon>Eukaryota</taxon>
        <taxon>Metazoa</taxon>
        <taxon>Ecdysozoa</taxon>
        <taxon>Nematoda</taxon>
        <taxon>Chromadorea</taxon>
        <taxon>Rhabditida</taxon>
        <taxon>Spirurina</taxon>
        <taxon>Ascaridomorpha</taxon>
        <taxon>Ascaridoidea</taxon>
        <taxon>Ascarididae</taxon>
        <taxon>Ascaris</taxon>
    </lineage>
</organism>
<protein>
    <submittedName>
        <fullName evidence="3">Uncharacterized protein</fullName>
    </submittedName>
</protein>
<dbReference type="WBParaSite" id="ALUE_0001819701-mRNA-1">
    <property type="protein sequence ID" value="ALUE_0001819701-mRNA-1"/>
    <property type="gene ID" value="ALUE_0001819701"/>
</dbReference>
<evidence type="ECO:0000313" key="3">
    <source>
        <dbReference type="WBParaSite" id="ALUE_0001819701-mRNA-1"/>
    </source>
</evidence>
<evidence type="ECO:0000313" key="2">
    <source>
        <dbReference type="Proteomes" id="UP000036681"/>
    </source>
</evidence>
<reference evidence="3" key="1">
    <citation type="submission" date="2023-03" db="UniProtKB">
        <authorList>
            <consortium name="WormBaseParasite"/>
        </authorList>
    </citation>
    <scope>IDENTIFICATION</scope>
</reference>
<feature type="region of interest" description="Disordered" evidence="1">
    <location>
        <begin position="1"/>
        <end position="55"/>
    </location>
</feature>
<dbReference type="Proteomes" id="UP000036681">
    <property type="component" value="Unplaced"/>
</dbReference>